<feature type="compositionally biased region" description="Basic and acidic residues" evidence="1">
    <location>
        <begin position="133"/>
        <end position="146"/>
    </location>
</feature>
<dbReference type="AlphaFoldDB" id="A0A1Z3MLD4"/>
<feature type="transmembrane region" description="Helical" evidence="2">
    <location>
        <begin position="43"/>
        <end position="62"/>
    </location>
</feature>
<keyword evidence="3" id="KW-0614">Plasmid</keyword>
<feature type="region of interest" description="Disordered" evidence="1">
    <location>
        <begin position="125"/>
        <end position="146"/>
    </location>
</feature>
<organism evidence="3">
    <name type="scientific">Alcaligenes faecalis</name>
    <dbReference type="NCBI Taxonomy" id="511"/>
    <lineage>
        <taxon>Bacteria</taxon>
        <taxon>Pseudomonadati</taxon>
        <taxon>Pseudomonadota</taxon>
        <taxon>Betaproteobacteria</taxon>
        <taxon>Burkholderiales</taxon>
        <taxon>Alcaligenaceae</taxon>
        <taxon>Alcaligenes</taxon>
    </lineage>
</organism>
<keyword evidence="2" id="KW-0812">Transmembrane</keyword>
<geneLocation type="plasmid" evidence="3">
    <name>pGZAF1_VIM</name>
</geneLocation>
<keyword evidence="2" id="KW-0472">Membrane</keyword>
<accession>A0A1Z3MLD4</accession>
<evidence type="ECO:0000256" key="1">
    <source>
        <dbReference type="SAM" id="MobiDB-lite"/>
    </source>
</evidence>
<keyword evidence="2" id="KW-1133">Transmembrane helix</keyword>
<evidence type="ECO:0000313" key="3">
    <source>
        <dbReference type="EMBL" id="ASD48521.1"/>
    </source>
</evidence>
<proteinExistence type="predicted"/>
<dbReference type="RefSeq" id="WP_086069334.1">
    <property type="nucleotide sequence ID" value="NZ_MSZN01000014.1"/>
</dbReference>
<protein>
    <submittedName>
        <fullName evidence="3">Uncharacterized protein</fullName>
    </submittedName>
</protein>
<sequence>MFLNLSEWREFLETSGPGLAFIILCSVGSIVMLWGAAKERQGLVLIGLLLGGLAIPIIMIDWNIFNGIMALLLFLILIASTMVYSSMSAVKKREEQGGGPAVGYTKINEDGSTHTHLIGKTAYGKGHVQAGGHKPERIVETDRTAG</sequence>
<evidence type="ECO:0000256" key="2">
    <source>
        <dbReference type="SAM" id="Phobius"/>
    </source>
</evidence>
<reference evidence="3" key="1">
    <citation type="submission" date="2017-02" db="EMBL/GenBank/DDBJ databases">
        <title>Emergence of VIM metallo-beta-lactamase producing Alcaligenes faecalis in GAZA, Palestine.</title>
        <authorList>
            <person name="Al Laham N."/>
            <person name="Chavda K."/>
            <person name="Cienfuegos V."/>
            <person name="Kreiswirth B."/>
            <person name="Chen L."/>
        </authorList>
    </citation>
    <scope>NUCLEOTIDE SEQUENCE</scope>
    <source>
        <strain evidence="3">GZAF1</strain>
        <plasmid evidence="3">pGZAF1_VIM</plasmid>
    </source>
</reference>
<dbReference type="EMBL" id="KY623659">
    <property type="protein sequence ID" value="ASD48521.1"/>
    <property type="molecule type" value="Genomic_DNA"/>
</dbReference>
<feature type="transmembrane region" description="Helical" evidence="2">
    <location>
        <begin position="68"/>
        <end position="87"/>
    </location>
</feature>
<name>A0A1Z3MLD4_ALCFA</name>
<feature type="transmembrane region" description="Helical" evidence="2">
    <location>
        <begin position="18"/>
        <end position="36"/>
    </location>
</feature>